<dbReference type="RefSeq" id="XP_015652558.1">
    <property type="nucleotide sequence ID" value="XM_015808845.1"/>
</dbReference>
<dbReference type="EMBL" id="LGTL01000031">
    <property type="protein sequence ID" value="KPA74129.1"/>
    <property type="molecule type" value="Genomic_DNA"/>
</dbReference>
<dbReference type="EMBL" id="LGTL01000031">
    <property type="protein sequence ID" value="KPA74128.1"/>
    <property type="molecule type" value="Genomic_DNA"/>
</dbReference>
<dbReference type="EMBL" id="LGTL01000031">
    <property type="protein sequence ID" value="KPA74120.1"/>
    <property type="molecule type" value="Genomic_DNA"/>
</dbReference>
<dbReference type="EMBL" id="LGTL01000031">
    <property type="protein sequence ID" value="KPA74119.1"/>
    <property type="molecule type" value="Genomic_DNA"/>
</dbReference>
<comment type="caution">
    <text evidence="3">The sequence shown here is derived from an EMBL/GenBank/DDBJ whole genome shotgun (WGS) entry which is preliminary data.</text>
</comment>
<protein>
    <submittedName>
        <fullName evidence="3">Uncharacterized protein</fullName>
    </submittedName>
</protein>
<dbReference type="VEuPathDB" id="TriTrypDB:LpyrH10_31_0590"/>
<dbReference type="RefSeq" id="XP_015652566.1">
    <property type="nucleotide sequence ID" value="XM_015808853.1"/>
</dbReference>
<dbReference type="RefSeq" id="XP_015652563.1">
    <property type="nucleotide sequence ID" value="XM_015808850.1"/>
</dbReference>
<name>A0A0M9FQU1_LEPPY</name>
<keyword evidence="5" id="KW-1185">Reference proteome</keyword>
<dbReference type="GeneID" id="26909686"/>
<dbReference type="EMBL" id="LGTL01000031">
    <property type="protein sequence ID" value="KPA74127.1"/>
    <property type="molecule type" value="Genomic_DNA"/>
</dbReference>
<dbReference type="EMBL" id="LGTL01000031">
    <property type="protein sequence ID" value="KPA74124.1"/>
    <property type="molecule type" value="Genomic_DNA"/>
</dbReference>
<dbReference type="RefSeq" id="XP_015652562.1">
    <property type="nucleotide sequence ID" value="XM_015808849.1"/>
</dbReference>
<feature type="compositionally biased region" description="Basic and acidic residues" evidence="1">
    <location>
        <begin position="75"/>
        <end position="88"/>
    </location>
</feature>
<dbReference type="RefSeq" id="XP_015652568.1">
    <property type="nucleotide sequence ID" value="XM_015808855.1"/>
</dbReference>
<evidence type="ECO:0000313" key="4">
    <source>
        <dbReference type="EMBL" id="KPA74127.1"/>
    </source>
</evidence>
<dbReference type="RefSeq" id="XP_015652559.1">
    <property type="nucleotide sequence ID" value="XM_015808846.1"/>
</dbReference>
<dbReference type="AlphaFoldDB" id="A0A0M9FQU1"/>
<feature type="region of interest" description="Disordered" evidence="1">
    <location>
        <begin position="67"/>
        <end position="97"/>
    </location>
</feature>
<reference evidence="3 5" key="1">
    <citation type="submission" date="2015-07" db="EMBL/GenBank/DDBJ databases">
        <title>High-quality genome of monoxenous trypanosomatid Leptomonas pyrrhocoris.</title>
        <authorList>
            <person name="Flegontov P."/>
            <person name="Butenko A."/>
            <person name="Firsov S."/>
            <person name="Vlcek C."/>
            <person name="Logacheva M.D."/>
            <person name="Field M."/>
            <person name="Filatov D."/>
            <person name="Flegontova O."/>
            <person name="Gerasimov E."/>
            <person name="Jackson A.P."/>
            <person name="Kelly S."/>
            <person name="Opperdoes F."/>
            <person name="O'Reilly A."/>
            <person name="Votypka J."/>
            <person name="Yurchenko V."/>
            <person name="Lukes J."/>
        </authorList>
    </citation>
    <scope>NUCLEOTIDE SEQUENCE [LARGE SCALE GENOMIC DNA]</scope>
    <source>
        <strain evidence="3">H10</strain>
    </source>
</reference>
<dbReference type="RefSeq" id="XP_015652560.1">
    <property type="nucleotide sequence ID" value="XM_015808847.1"/>
</dbReference>
<dbReference type="EMBL" id="LGTL01000031">
    <property type="protein sequence ID" value="KPA74123.1"/>
    <property type="molecule type" value="Genomic_DNA"/>
</dbReference>
<dbReference type="VEuPathDB" id="TriTrypDB:LpyrH10_31_0550"/>
<dbReference type="Proteomes" id="UP000037923">
    <property type="component" value="Unassembled WGS sequence"/>
</dbReference>
<dbReference type="VEuPathDB" id="TriTrypDB:LpyrH10_31_0570"/>
<dbReference type="RefSeq" id="XP_015652557.1">
    <property type="nucleotide sequence ID" value="XM_015808844.1"/>
</dbReference>
<evidence type="ECO:0000313" key="5">
    <source>
        <dbReference type="Proteomes" id="UP000037923"/>
    </source>
</evidence>
<dbReference type="EMBL" id="LGTL01000031">
    <property type="protein sequence ID" value="KPA74121.1"/>
    <property type="molecule type" value="Genomic_DNA"/>
</dbReference>
<organism evidence="3 5">
    <name type="scientific">Leptomonas pyrrhocoris</name>
    <name type="common">Firebug parasite</name>
    <dbReference type="NCBI Taxonomy" id="157538"/>
    <lineage>
        <taxon>Eukaryota</taxon>
        <taxon>Discoba</taxon>
        <taxon>Euglenozoa</taxon>
        <taxon>Kinetoplastea</taxon>
        <taxon>Metakinetoplastina</taxon>
        <taxon>Trypanosomatida</taxon>
        <taxon>Trypanosomatidae</taxon>
        <taxon>Leishmaniinae</taxon>
        <taxon>Leptomonas</taxon>
    </lineage>
</organism>
<dbReference type="GeneID" id="26909684"/>
<dbReference type="GeneID" id="26909688"/>
<gene>
    <name evidence="2" type="ORF">ABB37_09401</name>
    <name evidence="3" type="ORF">ABB37_09403</name>
    <name evidence="4" type="ORF">ABB37_09405</name>
</gene>
<accession>A0A0M9FQU1</accession>
<evidence type="ECO:0000313" key="2">
    <source>
        <dbReference type="EMBL" id="KPA74118.1"/>
    </source>
</evidence>
<dbReference type="EMBL" id="LGTL01000031">
    <property type="protein sequence ID" value="KPA74118.1"/>
    <property type="molecule type" value="Genomic_DNA"/>
</dbReference>
<proteinExistence type="predicted"/>
<dbReference type="EMBL" id="LGTL01000031">
    <property type="protein sequence ID" value="KPA74130.1"/>
    <property type="molecule type" value="Genomic_DNA"/>
</dbReference>
<evidence type="ECO:0000256" key="1">
    <source>
        <dbReference type="SAM" id="MobiDB-lite"/>
    </source>
</evidence>
<evidence type="ECO:0000313" key="3">
    <source>
        <dbReference type="EMBL" id="KPA74123.1"/>
    </source>
</evidence>
<dbReference type="RefSeq" id="XP_015652567.1">
    <property type="nucleotide sequence ID" value="XM_015808854.1"/>
</dbReference>
<sequence length="155" mass="17755">MTSPPTVTVAIQMGMSLDGKISGDFIRVPNARAFARAAYRIDNEYFKPKTQVCLVGRQSMETFADLESPENYPVSDRKGDRSDFHADLETNPAPPGNHYQAWVDPHGRLGWKMNIRHIERFTFPFCDCCWCCRRCNDHEHTTIVVEVGERRAYGK</sequence>
<dbReference type="RefSeq" id="XP_015652569.1">
    <property type="nucleotide sequence ID" value="XM_015808856.1"/>
</dbReference>